<evidence type="ECO:0000313" key="1">
    <source>
        <dbReference type="Proteomes" id="UP000887576"/>
    </source>
</evidence>
<dbReference type="WBParaSite" id="JU765_v2.g7341.t1">
    <property type="protein sequence ID" value="JU765_v2.g7341.t1"/>
    <property type="gene ID" value="JU765_v2.g7341"/>
</dbReference>
<protein>
    <submittedName>
        <fullName evidence="2">Uncharacterized protein</fullName>
    </submittedName>
</protein>
<organism evidence="1 2">
    <name type="scientific">Panagrolaimus sp. JU765</name>
    <dbReference type="NCBI Taxonomy" id="591449"/>
    <lineage>
        <taxon>Eukaryota</taxon>
        <taxon>Metazoa</taxon>
        <taxon>Ecdysozoa</taxon>
        <taxon>Nematoda</taxon>
        <taxon>Chromadorea</taxon>
        <taxon>Rhabditida</taxon>
        <taxon>Tylenchina</taxon>
        <taxon>Panagrolaimomorpha</taxon>
        <taxon>Panagrolaimoidea</taxon>
        <taxon>Panagrolaimidae</taxon>
        <taxon>Panagrolaimus</taxon>
    </lineage>
</organism>
<proteinExistence type="predicted"/>
<sequence>MFSSTPDINTFSSTFDNLLCGVHPHEGKSFSNEVHEKLYELLSRFHKQNLLPKNCKYNMIDLIKQIEKSMHHSPACEQLLKLIKEPKILGLIEAYEEVVKQHCNVTLPDLSIEKNRLCSVKVVQLLKGSELLGLTVKYNPDGSVYIARVIPGGAAERSGMIQAGDRILSINGEKVDLKEPREIVALLGSSDDGTVVLHLAPMSLRNCLSMEKFKSCKYLKAMVDYDSKFDPNHPSPEHGFSFFKGDILELINVIDRHWANARLCDEDSRKTPAIGIIPTDEQLSLIESRNNLENYQKSLASWAYEPVCQISPKTDFIRTLVFIGPPGVGRNELKRRLLSLKPAKYASPVPHTSRPPRPHEKDGIDYHFASQKQMNDWLVSGNFIESGEYNGNIYGTLDEELLRIISQKQWPVINAHPTALRTLRTGKFIPLIIFISPPDLKVLKSTRSKCNRSSKSSRKFTDNDFQQMINIGMQLEENYGHFFDAKIVNDNLDNAFEKLITILHNFEVLPNWIPVDWLNHQPADEFRNEL</sequence>
<reference evidence="2" key="1">
    <citation type="submission" date="2022-11" db="UniProtKB">
        <authorList>
            <consortium name="WormBaseParasite"/>
        </authorList>
    </citation>
    <scope>IDENTIFICATION</scope>
</reference>
<accession>A0AC34RIL5</accession>
<name>A0AC34RIL5_9BILA</name>
<evidence type="ECO:0000313" key="2">
    <source>
        <dbReference type="WBParaSite" id="JU765_v2.g7341.t1"/>
    </source>
</evidence>
<dbReference type="Proteomes" id="UP000887576">
    <property type="component" value="Unplaced"/>
</dbReference>